<accession>A0A1K1PC01</accession>
<dbReference type="InterPro" id="IPR002104">
    <property type="entry name" value="Integrase_catalytic"/>
</dbReference>
<dbReference type="AlphaFoldDB" id="A0A1K1PC01"/>
<dbReference type="SUPFAM" id="SSF56349">
    <property type="entry name" value="DNA breaking-rejoining enzymes"/>
    <property type="match status" value="1"/>
</dbReference>
<dbReference type="Pfam" id="PF14659">
    <property type="entry name" value="Phage_int_SAM_3"/>
    <property type="match status" value="1"/>
</dbReference>
<dbReference type="Gene3D" id="1.10.443.10">
    <property type="entry name" value="Intergrase catalytic core"/>
    <property type="match status" value="1"/>
</dbReference>
<dbReference type="PANTHER" id="PTHR30349:SF64">
    <property type="entry name" value="PROPHAGE INTEGRASE INTD-RELATED"/>
    <property type="match status" value="1"/>
</dbReference>
<dbReference type="GO" id="GO:0015074">
    <property type="term" value="P:DNA integration"/>
    <property type="evidence" value="ECO:0007669"/>
    <property type="project" value="UniProtKB-KW"/>
</dbReference>
<keyword evidence="4" id="KW-0238">DNA-binding</keyword>
<protein>
    <submittedName>
        <fullName evidence="7">Site-specific recombinase XerD</fullName>
    </submittedName>
</protein>
<dbReference type="InterPro" id="IPR010998">
    <property type="entry name" value="Integrase_recombinase_N"/>
</dbReference>
<evidence type="ECO:0000256" key="5">
    <source>
        <dbReference type="ARBA" id="ARBA00023172"/>
    </source>
</evidence>
<evidence type="ECO:0000256" key="4">
    <source>
        <dbReference type="ARBA" id="ARBA00023125"/>
    </source>
</evidence>
<dbReference type="EMBL" id="FPIP01000008">
    <property type="protein sequence ID" value="SFW45003.1"/>
    <property type="molecule type" value="Genomic_DNA"/>
</dbReference>
<dbReference type="CDD" id="cd01189">
    <property type="entry name" value="INT_ICEBs1_C_like"/>
    <property type="match status" value="1"/>
</dbReference>
<proteinExistence type="inferred from homology"/>
<reference evidence="7 8" key="1">
    <citation type="submission" date="2016-11" db="EMBL/GenBank/DDBJ databases">
        <authorList>
            <person name="Jaros S."/>
            <person name="Januszkiewicz K."/>
            <person name="Wedrychowicz H."/>
        </authorList>
    </citation>
    <scope>NUCLEOTIDE SEQUENCE [LARGE SCALE GENOMIC DNA]</scope>
    <source>
        <strain evidence="7 8">YL228</strain>
    </source>
</reference>
<evidence type="ECO:0000256" key="1">
    <source>
        <dbReference type="ARBA" id="ARBA00003283"/>
    </source>
</evidence>
<keyword evidence="3" id="KW-0229">DNA integration</keyword>
<dbReference type="GO" id="GO:0003677">
    <property type="term" value="F:DNA binding"/>
    <property type="evidence" value="ECO:0007669"/>
    <property type="project" value="UniProtKB-KW"/>
</dbReference>
<sequence>MPRKGENIYKRRDGRWEGRYKTGYNEHGKAKYHSLYGHSYTEVKEKLLTMKTAPAAIATASCNMTVKELFEEWMSAVKLRVKSSTFANYTMKVKKHILPAFGGLRYDILTVQMIHSFIDDKLNEGLSPKYVSDVIIVFKVMAKYTSKIHGYRNILADVIMPKYIKEEKPLLTLIQQRKLCKYLFSNLNPTTLCLLLSYYTGLRVGEVCGLMWDDIDFEKDVLTVRRTVQRINNGSHGTQLIIDTPKSRSSQRSIPIPTFLMKLLRESRSNNSHYILSNSDRIIEPRTLQRRFQTILKKAGLPSVNYHCLRHMFATNSLQAGFDVKTLSEILGHSSVETTLNRYVHSSMERKRACMELIKITA</sequence>
<evidence type="ECO:0000256" key="3">
    <source>
        <dbReference type="ARBA" id="ARBA00022908"/>
    </source>
</evidence>
<evidence type="ECO:0000313" key="7">
    <source>
        <dbReference type="EMBL" id="SFW45003.1"/>
    </source>
</evidence>
<dbReference type="GO" id="GO:0006310">
    <property type="term" value="P:DNA recombination"/>
    <property type="evidence" value="ECO:0007669"/>
    <property type="project" value="UniProtKB-KW"/>
</dbReference>
<dbReference type="PANTHER" id="PTHR30349">
    <property type="entry name" value="PHAGE INTEGRASE-RELATED"/>
    <property type="match status" value="1"/>
</dbReference>
<name>A0A1K1PC01_RUMFL</name>
<comment type="function">
    <text evidence="1">Site-specific tyrosine recombinase, which acts by catalyzing the cutting and rejoining of the recombining DNA molecules.</text>
</comment>
<feature type="domain" description="Tyr recombinase" evidence="6">
    <location>
        <begin position="166"/>
        <end position="356"/>
    </location>
</feature>
<dbReference type="RefSeq" id="WP_072300835.1">
    <property type="nucleotide sequence ID" value="NZ_FPIP01000008.1"/>
</dbReference>
<dbReference type="Pfam" id="PF00589">
    <property type="entry name" value="Phage_integrase"/>
    <property type="match status" value="1"/>
</dbReference>
<dbReference type="Proteomes" id="UP000183461">
    <property type="component" value="Unassembled WGS sequence"/>
</dbReference>
<dbReference type="InterPro" id="IPR004107">
    <property type="entry name" value="Integrase_SAM-like_N"/>
</dbReference>
<evidence type="ECO:0000259" key="6">
    <source>
        <dbReference type="PROSITE" id="PS51898"/>
    </source>
</evidence>
<organism evidence="7 8">
    <name type="scientific">Ruminococcus flavefaciens</name>
    <dbReference type="NCBI Taxonomy" id="1265"/>
    <lineage>
        <taxon>Bacteria</taxon>
        <taxon>Bacillati</taxon>
        <taxon>Bacillota</taxon>
        <taxon>Clostridia</taxon>
        <taxon>Eubacteriales</taxon>
        <taxon>Oscillospiraceae</taxon>
        <taxon>Ruminococcus</taxon>
    </lineage>
</organism>
<gene>
    <name evidence="7" type="ORF">SAMN02910280_2618</name>
</gene>
<dbReference type="InterPro" id="IPR050090">
    <property type="entry name" value="Tyrosine_recombinase_XerCD"/>
</dbReference>
<dbReference type="PROSITE" id="PS51898">
    <property type="entry name" value="TYR_RECOMBINASE"/>
    <property type="match status" value="1"/>
</dbReference>
<comment type="similarity">
    <text evidence="2">Belongs to the 'phage' integrase family.</text>
</comment>
<dbReference type="InterPro" id="IPR011010">
    <property type="entry name" value="DNA_brk_join_enz"/>
</dbReference>
<evidence type="ECO:0000313" key="8">
    <source>
        <dbReference type="Proteomes" id="UP000183461"/>
    </source>
</evidence>
<keyword evidence="5" id="KW-0233">DNA recombination</keyword>
<dbReference type="Gene3D" id="1.10.150.130">
    <property type="match status" value="1"/>
</dbReference>
<dbReference type="InterPro" id="IPR013762">
    <property type="entry name" value="Integrase-like_cat_sf"/>
</dbReference>
<evidence type="ECO:0000256" key="2">
    <source>
        <dbReference type="ARBA" id="ARBA00008857"/>
    </source>
</evidence>